<sequence>MILDRRETESIEGAFATIPLSDSAVVRCYQAGDIEIRYHRNPELAGSDVMIATPYAVSAYWNGRYIFAAAIEADDLRAIAPMAGIPLRELQEEYGVKGFYGEKKISLYGGGEKESLGEYQGSEKEEDVINFLLSLVLDSLDEIAEPVEVQKAK</sequence>
<comment type="caution">
    <text evidence="1">The sequence shown here is derived from an EMBL/GenBank/DDBJ whole genome shotgun (WGS) entry which is preliminary data.</text>
</comment>
<proteinExistence type="predicted"/>
<reference evidence="1" key="1">
    <citation type="submission" date="2020-10" db="EMBL/GenBank/DDBJ databases">
        <authorList>
            <person name="Gilroy R."/>
        </authorList>
    </citation>
    <scope>NUCLEOTIDE SEQUENCE</scope>
    <source>
        <strain evidence="1">7293</strain>
    </source>
</reference>
<dbReference type="AlphaFoldDB" id="A0A9D9E363"/>
<accession>A0A9D9E363</accession>
<dbReference type="Proteomes" id="UP000823615">
    <property type="component" value="Unassembled WGS sequence"/>
</dbReference>
<organism evidence="1 2">
    <name type="scientific">Candidatus Ornithospirochaeta stercoripullorum</name>
    <dbReference type="NCBI Taxonomy" id="2840899"/>
    <lineage>
        <taxon>Bacteria</taxon>
        <taxon>Pseudomonadati</taxon>
        <taxon>Spirochaetota</taxon>
        <taxon>Spirochaetia</taxon>
        <taxon>Spirochaetales</taxon>
        <taxon>Spirochaetaceae</taxon>
        <taxon>Spirochaetaceae incertae sedis</taxon>
        <taxon>Candidatus Ornithospirochaeta</taxon>
    </lineage>
</organism>
<protein>
    <submittedName>
        <fullName evidence="1">Uncharacterized protein</fullName>
    </submittedName>
</protein>
<evidence type="ECO:0000313" key="2">
    <source>
        <dbReference type="Proteomes" id="UP000823615"/>
    </source>
</evidence>
<name>A0A9D9E363_9SPIO</name>
<evidence type="ECO:0000313" key="1">
    <source>
        <dbReference type="EMBL" id="MBO8437065.1"/>
    </source>
</evidence>
<gene>
    <name evidence="1" type="ORF">IAA97_08820</name>
</gene>
<dbReference type="EMBL" id="JADIMT010000099">
    <property type="protein sequence ID" value="MBO8437065.1"/>
    <property type="molecule type" value="Genomic_DNA"/>
</dbReference>
<reference evidence="1" key="2">
    <citation type="journal article" date="2021" name="PeerJ">
        <title>Extensive microbial diversity within the chicken gut microbiome revealed by metagenomics and culture.</title>
        <authorList>
            <person name="Gilroy R."/>
            <person name="Ravi A."/>
            <person name="Getino M."/>
            <person name="Pursley I."/>
            <person name="Horton D.L."/>
            <person name="Alikhan N.F."/>
            <person name="Baker D."/>
            <person name="Gharbi K."/>
            <person name="Hall N."/>
            <person name="Watson M."/>
            <person name="Adriaenssens E.M."/>
            <person name="Foster-Nyarko E."/>
            <person name="Jarju S."/>
            <person name="Secka A."/>
            <person name="Antonio M."/>
            <person name="Oren A."/>
            <person name="Chaudhuri R.R."/>
            <person name="La Ragione R."/>
            <person name="Hildebrand F."/>
            <person name="Pallen M.J."/>
        </authorList>
    </citation>
    <scope>NUCLEOTIDE SEQUENCE</scope>
    <source>
        <strain evidence="1">7293</strain>
    </source>
</reference>